<gene>
    <name evidence="1" type="ORF">METZ01_LOCUS275650</name>
</gene>
<organism evidence="1">
    <name type="scientific">marine metagenome</name>
    <dbReference type="NCBI Taxonomy" id="408172"/>
    <lineage>
        <taxon>unclassified sequences</taxon>
        <taxon>metagenomes</taxon>
        <taxon>ecological metagenomes</taxon>
    </lineage>
</organism>
<accession>A0A382KFG5</accession>
<feature type="non-terminal residue" evidence="1">
    <location>
        <position position="93"/>
    </location>
</feature>
<sequence length="93" mass="10657">MSFDLNDIPKLSDTDIEQVANDLLNDYENNSQWTLQCPIPVERIAEKHLGYHIEITDDDIYKDAEILGGIVFDDKVIQINGSIENHDGRYSFT</sequence>
<protein>
    <submittedName>
        <fullName evidence="1">Uncharacterized protein</fullName>
    </submittedName>
</protein>
<dbReference type="EMBL" id="UINC01080136">
    <property type="protein sequence ID" value="SVC22796.1"/>
    <property type="molecule type" value="Genomic_DNA"/>
</dbReference>
<reference evidence="1" key="1">
    <citation type="submission" date="2018-05" db="EMBL/GenBank/DDBJ databases">
        <authorList>
            <person name="Lanie J.A."/>
            <person name="Ng W.-L."/>
            <person name="Kazmierczak K.M."/>
            <person name="Andrzejewski T.M."/>
            <person name="Davidsen T.M."/>
            <person name="Wayne K.J."/>
            <person name="Tettelin H."/>
            <person name="Glass J.I."/>
            <person name="Rusch D."/>
            <person name="Podicherti R."/>
            <person name="Tsui H.-C.T."/>
            <person name="Winkler M.E."/>
        </authorList>
    </citation>
    <scope>NUCLEOTIDE SEQUENCE</scope>
</reference>
<name>A0A382KFG5_9ZZZZ</name>
<evidence type="ECO:0000313" key="1">
    <source>
        <dbReference type="EMBL" id="SVC22796.1"/>
    </source>
</evidence>
<proteinExistence type="predicted"/>
<dbReference type="AlphaFoldDB" id="A0A382KFG5"/>